<gene>
    <name evidence="11" type="primary">pyrG</name>
    <name evidence="14" type="ORF">A3K51_00600</name>
</gene>
<name>A0A1F4NPH6_UNCK3</name>
<dbReference type="GO" id="GO:0004359">
    <property type="term" value="F:glutaminase activity"/>
    <property type="evidence" value="ECO:0007669"/>
    <property type="project" value="RHEA"/>
</dbReference>
<dbReference type="GO" id="GO:0042802">
    <property type="term" value="F:identical protein binding"/>
    <property type="evidence" value="ECO:0007669"/>
    <property type="project" value="TreeGrafter"/>
</dbReference>
<evidence type="ECO:0000256" key="3">
    <source>
        <dbReference type="ARBA" id="ARBA00022598"/>
    </source>
</evidence>
<protein>
    <recommendedName>
        <fullName evidence="11">CTP synthase</fullName>
        <ecNumber evidence="11">6.3.4.2</ecNumber>
    </recommendedName>
    <alternativeName>
        <fullName evidence="11">Cytidine 5'-triphosphate synthase</fullName>
    </alternativeName>
    <alternativeName>
        <fullName evidence="11">Cytidine triphosphate synthetase</fullName>
        <shortName evidence="11">CTP synthetase</shortName>
        <shortName evidence="11">CTPS</shortName>
    </alternativeName>
    <alternativeName>
        <fullName evidence="11">UTP--ammonia ligase</fullName>
    </alternativeName>
</protein>
<dbReference type="PANTHER" id="PTHR11550">
    <property type="entry name" value="CTP SYNTHASE"/>
    <property type="match status" value="1"/>
</dbReference>
<comment type="caution">
    <text evidence="14">The sequence shown here is derived from an EMBL/GenBank/DDBJ whole genome shotgun (WGS) entry which is preliminary data.</text>
</comment>
<feature type="binding site" evidence="11">
    <location>
        <position position="16"/>
    </location>
    <ligand>
        <name>UTP</name>
        <dbReference type="ChEBI" id="CHEBI:46398"/>
    </ligand>
</feature>
<evidence type="ECO:0000313" key="14">
    <source>
        <dbReference type="EMBL" id="OGB73365.1"/>
    </source>
</evidence>
<dbReference type="FunFam" id="3.40.50.300:FF:000009">
    <property type="entry name" value="CTP synthase"/>
    <property type="match status" value="1"/>
</dbReference>
<feature type="binding site" evidence="11">
    <location>
        <position position="74"/>
    </location>
    <ligand>
        <name>Mg(2+)</name>
        <dbReference type="ChEBI" id="CHEBI:18420"/>
    </ligand>
</feature>
<evidence type="ECO:0000256" key="8">
    <source>
        <dbReference type="ARBA" id="ARBA00022962"/>
    </source>
</evidence>
<dbReference type="GO" id="GO:0003883">
    <property type="term" value="F:CTP synthase activity"/>
    <property type="evidence" value="ECO:0007669"/>
    <property type="project" value="UniProtKB-UniRule"/>
</dbReference>
<feature type="binding site" evidence="11">
    <location>
        <position position="359"/>
    </location>
    <ligand>
        <name>L-glutamine</name>
        <dbReference type="ChEBI" id="CHEBI:58359"/>
    </ligand>
</feature>
<dbReference type="Proteomes" id="UP000178085">
    <property type="component" value="Unassembled WGS sequence"/>
</dbReference>
<evidence type="ECO:0000259" key="13">
    <source>
        <dbReference type="Pfam" id="PF06418"/>
    </source>
</evidence>
<dbReference type="InterPro" id="IPR017456">
    <property type="entry name" value="CTP_synthase_N"/>
</dbReference>
<sequence length="554" mass="62015">MEKQIKFIFVTGGVLSGLGKGIAAASIGNILKARGYKIFMQKLDQYINYDAGTLNPGEHGEVFVTDDGAETDLDLGHYERFIDENLTQDSSIMTGRVYSDVIARERRGDFLGKTVQVIPHLTDEVKSLIISGATKVNADIAVVEVGGTVGDFEGFHYLEAIRQMRNELGQDNVMYCHTVFLPYLGVTKEVKTRPAQYSIRDLQGLGITPDAVFCRSDHPISRSGLDKIARAGNLPIKNIVPLETADTVYEVPLTLENYGLGEVIEEKLKLTPQSPNLSEWKELVGKIKSDKRQINIGIVAKYTTMEDTYICVFEALRAASWYHNVDVKLRWIDAEELGSPNTNVAETMRGCDGYVVPGGFGIRGIEGKIKASQYCRENQIPYLGLCLGMQIAVIEFARNVLGWADANSTEFDEATTHPVIHIMEYQKTVVNKGGTMRLGAYPAELKKGSRAYDAYQKSPISERHRHRFEFNNQYRKDVEKFGMVLSGISPSNELVEIIELKDHPWFVGVQFHPEFKSRPNRPHPLFREFVGAVIRESSLLQGLERSERPTALVQ</sequence>
<keyword evidence="5 11" id="KW-0547">Nucleotide-binding</keyword>
<dbReference type="GO" id="GO:0044210">
    <property type="term" value="P:'de novo' CTP biosynthetic process"/>
    <property type="evidence" value="ECO:0007669"/>
    <property type="project" value="UniProtKB-UniRule"/>
</dbReference>
<dbReference type="NCBIfam" id="NF003792">
    <property type="entry name" value="PRK05380.1"/>
    <property type="match status" value="1"/>
</dbReference>
<dbReference type="EMBL" id="METD01000001">
    <property type="protein sequence ID" value="OGB73365.1"/>
    <property type="molecule type" value="Genomic_DNA"/>
</dbReference>
<dbReference type="AlphaFoldDB" id="A0A1F4NPH6"/>
<feature type="binding site" evidence="11">
    <location>
        <position position="144"/>
    </location>
    <ligand>
        <name>Mg(2+)</name>
        <dbReference type="ChEBI" id="CHEBI:18420"/>
    </ligand>
</feature>
<feature type="binding site" evidence="11">
    <location>
        <position position="74"/>
    </location>
    <ligand>
        <name>ATP</name>
        <dbReference type="ChEBI" id="CHEBI:30616"/>
    </ligand>
</feature>
<keyword evidence="4 11" id="KW-0479">Metal-binding</keyword>
<dbReference type="GO" id="GO:0097268">
    <property type="term" value="C:cytoophidium"/>
    <property type="evidence" value="ECO:0007669"/>
    <property type="project" value="UniProtKB-ARBA"/>
</dbReference>
<dbReference type="Pfam" id="PF06418">
    <property type="entry name" value="CTP_synth_N"/>
    <property type="match status" value="1"/>
</dbReference>
<feature type="binding site" evidence="11">
    <location>
        <begin position="387"/>
        <end position="390"/>
    </location>
    <ligand>
        <name>L-glutamine</name>
        <dbReference type="ChEBI" id="CHEBI:58359"/>
    </ligand>
</feature>
<evidence type="ECO:0000313" key="15">
    <source>
        <dbReference type="Proteomes" id="UP000178085"/>
    </source>
</evidence>
<dbReference type="PROSITE" id="PS51273">
    <property type="entry name" value="GATASE_TYPE_1"/>
    <property type="match status" value="1"/>
</dbReference>
<comment type="similarity">
    <text evidence="2 11">Belongs to the CTP synthase family.</text>
</comment>
<evidence type="ECO:0000256" key="1">
    <source>
        <dbReference type="ARBA" id="ARBA00005171"/>
    </source>
</evidence>
<dbReference type="CDD" id="cd01746">
    <property type="entry name" value="GATase1_CTP_Synthase"/>
    <property type="match status" value="1"/>
</dbReference>
<accession>A0A1F4NPH6</accession>
<keyword evidence="8 11" id="KW-0315">Glutamine amidotransferase</keyword>
<feature type="domain" description="Glutamine amidotransferase" evidence="12">
    <location>
        <begin position="307"/>
        <end position="530"/>
    </location>
</feature>
<comment type="activity regulation">
    <text evidence="11">Allosterically activated by GTP, when glutamine is the substrate; GTP has no effect on the reaction when ammonia is the substrate. The allosteric effector GTP functions by stabilizing the protein conformation that binds the tetrahedral intermediate(s) formed during glutamine hydrolysis. Inhibited by the product CTP, via allosteric rather than competitive inhibition.</text>
</comment>
<dbReference type="GO" id="GO:0005829">
    <property type="term" value="C:cytosol"/>
    <property type="evidence" value="ECO:0007669"/>
    <property type="project" value="TreeGrafter"/>
</dbReference>
<comment type="catalytic activity">
    <reaction evidence="11">
        <text>UTP + NH4(+) + ATP = CTP + ADP + phosphate + 2 H(+)</text>
        <dbReference type="Rhea" id="RHEA:16597"/>
        <dbReference type="ChEBI" id="CHEBI:15378"/>
        <dbReference type="ChEBI" id="CHEBI:28938"/>
        <dbReference type="ChEBI" id="CHEBI:30616"/>
        <dbReference type="ChEBI" id="CHEBI:37563"/>
        <dbReference type="ChEBI" id="CHEBI:43474"/>
        <dbReference type="ChEBI" id="CHEBI:46398"/>
        <dbReference type="ChEBI" id="CHEBI:456216"/>
    </reaction>
</comment>
<feature type="binding site" evidence="11">
    <location>
        <position position="245"/>
    </location>
    <ligand>
        <name>ATP</name>
        <dbReference type="ChEBI" id="CHEBI:30616"/>
    </ligand>
</feature>
<comment type="caution">
    <text evidence="11">Lacks conserved residue(s) required for the propagation of feature annotation.</text>
</comment>
<comment type="catalytic activity">
    <reaction evidence="10 11">
        <text>UTP + L-glutamine + ATP + H2O = CTP + L-glutamate + ADP + phosphate + 2 H(+)</text>
        <dbReference type="Rhea" id="RHEA:26426"/>
        <dbReference type="ChEBI" id="CHEBI:15377"/>
        <dbReference type="ChEBI" id="CHEBI:15378"/>
        <dbReference type="ChEBI" id="CHEBI:29985"/>
        <dbReference type="ChEBI" id="CHEBI:30616"/>
        <dbReference type="ChEBI" id="CHEBI:37563"/>
        <dbReference type="ChEBI" id="CHEBI:43474"/>
        <dbReference type="ChEBI" id="CHEBI:46398"/>
        <dbReference type="ChEBI" id="CHEBI:58359"/>
        <dbReference type="ChEBI" id="CHEBI:456216"/>
        <dbReference type="EC" id="6.3.4.2"/>
    </reaction>
</comment>
<feature type="binding site" evidence="11">
    <location>
        <begin position="17"/>
        <end position="22"/>
    </location>
    <ligand>
        <name>ATP</name>
        <dbReference type="ChEBI" id="CHEBI:30616"/>
    </ligand>
</feature>
<keyword evidence="3 11" id="KW-0436">Ligase</keyword>
<evidence type="ECO:0000256" key="2">
    <source>
        <dbReference type="ARBA" id="ARBA00007533"/>
    </source>
</evidence>
<feature type="active site" evidence="11">
    <location>
        <position position="514"/>
    </location>
</feature>
<dbReference type="InterPro" id="IPR027417">
    <property type="entry name" value="P-loop_NTPase"/>
</dbReference>
<feature type="region of interest" description="Amidoligase domain" evidence="11">
    <location>
        <begin position="1"/>
        <end position="270"/>
    </location>
</feature>
<dbReference type="InterPro" id="IPR017926">
    <property type="entry name" value="GATASE"/>
</dbReference>
<dbReference type="GO" id="GO:0005524">
    <property type="term" value="F:ATP binding"/>
    <property type="evidence" value="ECO:0007669"/>
    <property type="project" value="UniProtKB-KW"/>
</dbReference>
<evidence type="ECO:0000256" key="7">
    <source>
        <dbReference type="ARBA" id="ARBA00022842"/>
    </source>
</evidence>
<evidence type="ECO:0000259" key="12">
    <source>
        <dbReference type="Pfam" id="PF00117"/>
    </source>
</evidence>
<dbReference type="HAMAP" id="MF_01227">
    <property type="entry name" value="PyrG"/>
    <property type="match status" value="1"/>
</dbReference>
<feature type="binding site" evidence="11">
    <location>
        <begin position="151"/>
        <end position="153"/>
    </location>
    <ligand>
        <name>CTP</name>
        <dbReference type="ChEBI" id="CHEBI:37563"/>
        <note>allosteric inhibitor</note>
    </ligand>
</feature>
<dbReference type="PANTHER" id="PTHR11550:SF0">
    <property type="entry name" value="CTP SYNTHASE-RELATED"/>
    <property type="match status" value="1"/>
</dbReference>
<feature type="binding site" evidence="11">
    <location>
        <position position="410"/>
    </location>
    <ligand>
        <name>L-glutamine</name>
        <dbReference type="ChEBI" id="CHEBI:58359"/>
    </ligand>
</feature>
<evidence type="ECO:0000256" key="9">
    <source>
        <dbReference type="ARBA" id="ARBA00022975"/>
    </source>
</evidence>
<dbReference type="EC" id="6.3.4.2" evidence="11"/>
<evidence type="ECO:0000256" key="4">
    <source>
        <dbReference type="ARBA" id="ARBA00022723"/>
    </source>
</evidence>
<feature type="binding site" evidence="11">
    <location>
        <position position="467"/>
    </location>
    <ligand>
        <name>L-glutamine</name>
        <dbReference type="ChEBI" id="CHEBI:58359"/>
    </ligand>
</feature>
<dbReference type="InterPro" id="IPR029062">
    <property type="entry name" value="Class_I_gatase-like"/>
</dbReference>
<evidence type="ECO:0000256" key="5">
    <source>
        <dbReference type="ARBA" id="ARBA00022741"/>
    </source>
</evidence>
<dbReference type="CDD" id="cd03113">
    <property type="entry name" value="CTPS_N"/>
    <property type="match status" value="1"/>
</dbReference>
<proteinExistence type="inferred from homology"/>
<dbReference type="InterPro" id="IPR004468">
    <property type="entry name" value="CTP_synthase"/>
</dbReference>
<keyword evidence="6 11" id="KW-0067">ATP-binding</keyword>
<comment type="miscellaneous">
    <text evidence="11">CTPSs have evolved a hybrid strategy for distinguishing between UTP and CTP. The overlapping regions of the product feedback inhibitory and substrate sites recognize a common feature in both compounds, the triphosphate moiety. To differentiate isosteric substrate and product pyrimidine rings, an additional pocket far from the expected kinase/ligase catalytic site, specifically recognizes the cytosine and ribose portions of the product inhibitor.</text>
</comment>
<feature type="binding site" evidence="11">
    <location>
        <position position="227"/>
    </location>
    <ligand>
        <name>UTP</name>
        <dbReference type="ChEBI" id="CHEBI:46398"/>
    </ligand>
</feature>
<dbReference type="Pfam" id="PF00117">
    <property type="entry name" value="GATase"/>
    <property type="match status" value="1"/>
</dbReference>
<dbReference type="GO" id="GO:0046872">
    <property type="term" value="F:metal ion binding"/>
    <property type="evidence" value="ECO:0007669"/>
    <property type="project" value="UniProtKB-KW"/>
</dbReference>
<feature type="active site" description="Nucleophile; for glutamine hydrolysis" evidence="11">
    <location>
        <position position="386"/>
    </location>
</feature>
<dbReference type="FunFam" id="3.40.50.880:FF:000002">
    <property type="entry name" value="CTP synthase"/>
    <property type="match status" value="1"/>
</dbReference>
<feature type="binding site" evidence="11">
    <location>
        <position position="227"/>
    </location>
    <ligand>
        <name>CTP</name>
        <dbReference type="ChEBI" id="CHEBI:37563"/>
        <note>allosteric inhibitor</note>
    </ligand>
</feature>
<feature type="active site" evidence="11">
    <location>
        <position position="512"/>
    </location>
</feature>
<evidence type="ECO:0000256" key="6">
    <source>
        <dbReference type="ARBA" id="ARBA00022840"/>
    </source>
</evidence>
<dbReference type="NCBIfam" id="TIGR00337">
    <property type="entry name" value="PyrG"/>
    <property type="match status" value="1"/>
</dbReference>
<comment type="catalytic activity">
    <reaction evidence="11">
        <text>L-glutamine + H2O = L-glutamate + NH4(+)</text>
        <dbReference type="Rhea" id="RHEA:15889"/>
        <dbReference type="ChEBI" id="CHEBI:15377"/>
        <dbReference type="ChEBI" id="CHEBI:28938"/>
        <dbReference type="ChEBI" id="CHEBI:29985"/>
        <dbReference type="ChEBI" id="CHEBI:58359"/>
    </reaction>
</comment>
<keyword evidence="7 11" id="KW-0460">Magnesium</keyword>
<dbReference type="GO" id="GO:0019856">
    <property type="term" value="P:pyrimidine nucleobase biosynthetic process"/>
    <property type="evidence" value="ECO:0007669"/>
    <property type="project" value="TreeGrafter"/>
</dbReference>
<dbReference type="InterPro" id="IPR033828">
    <property type="entry name" value="GATase1_CTP_Synthase"/>
</dbReference>
<reference evidence="14 15" key="1">
    <citation type="journal article" date="2016" name="Nat. Commun.">
        <title>Thousands of microbial genomes shed light on interconnected biogeochemical processes in an aquifer system.</title>
        <authorList>
            <person name="Anantharaman K."/>
            <person name="Brown C.T."/>
            <person name="Hug L.A."/>
            <person name="Sharon I."/>
            <person name="Castelle C.J."/>
            <person name="Probst A.J."/>
            <person name="Thomas B.C."/>
            <person name="Singh A."/>
            <person name="Wilkins M.J."/>
            <person name="Karaoz U."/>
            <person name="Brodie E.L."/>
            <person name="Williams K.H."/>
            <person name="Hubbard S.S."/>
            <person name="Banfield J.F."/>
        </authorList>
    </citation>
    <scope>NUCLEOTIDE SEQUENCE [LARGE SCALE GENOMIC DNA]</scope>
</reference>
<dbReference type="Gene3D" id="3.40.50.300">
    <property type="entry name" value="P-loop containing nucleotide triphosphate hydrolases"/>
    <property type="match status" value="1"/>
</dbReference>
<dbReference type="SUPFAM" id="SSF52317">
    <property type="entry name" value="Class I glutamine amidotransferase-like"/>
    <property type="match status" value="1"/>
</dbReference>
<evidence type="ECO:0000256" key="11">
    <source>
        <dbReference type="HAMAP-Rule" id="MF_01227"/>
    </source>
</evidence>
<feature type="domain" description="CTP synthase N-terminal" evidence="13">
    <location>
        <begin position="6"/>
        <end position="270"/>
    </location>
</feature>
<evidence type="ECO:0000256" key="10">
    <source>
        <dbReference type="ARBA" id="ARBA00047781"/>
    </source>
</evidence>
<keyword evidence="9 11" id="KW-0665">Pyrimidine biosynthesis</keyword>
<comment type="function">
    <text evidence="11">Catalyzes the ATP-dependent amination of UTP to CTP with either L-glutamine or ammonia as the source of nitrogen. Regulates intracellular CTP levels through interactions with the four ribonucleotide triphosphates.</text>
</comment>
<organism evidence="14 15">
    <name type="scientific">candidate division Kazan bacterium RIFCSPLOWO2_01_FULL_45_19</name>
    <dbReference type="NCBI Taxonomy" id="1798538"/>
    <lineage>
        <taxon>Bacteria</taxon>
        <taxon>Bacteria division Kazan-3B-28</taxon>
    </lineage>
</organism>
<feature type="binding site" evidence="11">
    <location>
        <position position="16"/>
    </location>
    <ligand>
        <name>CTP</name>
        <dbReference type="ChEBI" id="CHEBI:37563"/>
        <note>allosteric inhibitor</note>
    </ligand>
</feature>
<dbReference type="UniPathway" id="UPA00159">
    <property type="reaction ID" value="UER00277"/>
</dbReference>
<dbReference type="SUPFAM" id="SSF52540">
    <property type="entry name" value="P-loop containing nucleoside triphosphate hydrolases"/>
    <property type="match status" value="1"/>
</dbReference>
<comment type="subunit">
    <text evidence="11">Homotetramer.</text>
</comment>
<comment type="pathway">
    <text evidence="1 11">Pyrimidine metabolism; CTP biosynthesis via de novo pathway; CTP from UDP: step 2/2.</text>
</comment>
<dbReference type="Gene3D" id="3.40.50.880">
    <property type="match status" value="1"/>
</dbReference>